<reference evidence="2" key="2">
    <citation type="submission" date="2020-10" db="UniProtKB">
        <authorList>
            <consortium name="WormBaseParasite"/>
        </authorList>
    </citation>
    <scope>IDENTIFICATION</scope>
</reference>
<dbReference type="WBParaSite" id="Pan_g10843.t1">
    <property type="protein sequence ID" value="Pan_g10843.t1"/>
    <property type="gene ID" value="Pan_g10843"/>
</dbReference>
<reference evidence="1" key="1">
    <citation type="journal article" date="2013" name="Genetics">
        <title>The draft genome and transcriptome of Panagrellus redivivus are shaped by the harsh demands of a free-living lifestyle.</title>
        <authorList>
            <person name="Srinivasan J."/>
            <person name="Dillman A.R."/>
            <person name="Macchietto M.G."/>
            <person name="Heikkinen L."/>
            <person name="Lakso M."/>
            <person name="Fracchia K.M."/>
            <person name="Antoshechkin I."/>
            <person name="Mortazavi A."/>
            <person name="Wong G."/>
            <person name="Sternberg P.W."/>
        </authorList>
    </citation>
    <scope>NUCLEOTIDE SEQUENCE [LARGE SCALE GENOMIC DNA]</scope>
    <source>
        <strain evidence="1">MT8872</strain>
    </source>
</reference>
<evidence type="ECO:0000313" key="1">
    <source>
        <dbReference type="Proteomes" id="UP000492821"/>
    </source>
</evidence>
<proteinExistence type="predicted"/>
<organism evidence="1 2">
    <name type="scientific">Panagrellus redivivus</name>
    <name type="common">Microworm</name>
    <dbReference type="NCBI Taxonomy" id="6233"/>
    <lineage>
        <taxon>Eukaryota</taxon>
        <taxon>Metazoa</taxon>
        <taxon>Ecdysozoa</taxon>
        <taxon>Nematoda</taxon>
        <taxon>Chromadorea</taxon>
        <taxon>Rhabditida</taxon>
        <taxon>Tylenchina</taxon>
        <taxon>Panagrolaimomorpha</taxon>
        <taxon>Panagrolaimoidea</taxon>
        <taxon>Panagrolaimidae</taxon>
        <taxon>Panagrellus</taxon>
    </lineage>
</organism>
<keyword evidence="1" id="KW-1185">Reference proteome</keyword>
<sequence length="88" mass="9951">MMLLQFCCSTLFFIEVDIYRSATVAVGDSRTPSFRFDPESRPVATEIEVEQHRPRKNAQVDFSGVNDPRLIASLHIDLLAPLLFALRA</sequence>
<accession>A0A7E4UNE1</accession>
<dbReference type="AlphaFoldDB" id="A0A7E4UNE1"/>
<evidence type="ECO:0000313" key="2">
    <source>
        <dbReference type="WBParaSite" id="Pan_g10843.t1"/>
    </source>
</evidence>
<name>A0A7E4UNE1_PANRE</name>
<dbReference type="Proteomes" id="UP000492821">
    <property type="component" value="Unassembled WGS sequence"/>
</dbReference>
<protein>
    <submittedName>
        <fullName evidence="2">Secreted protein</fullName>
    </submittedName>
</protein>